<dbReference type="Pfam" id="PF05137">
    <property type="entry name" value="PilN"/>
    <property type="match status" value="1"/>
</dbReference>
<name>A0ABV7ZSZ4_9GAMM</name>
<dbReference type="PANTHER" id="PTHR40278">
    <property type="entry name" value="DNA UTILIZATION PROTEIN HOFN"/>
    <property type="match status" value="1"/>
</dbReference>
<dbReference type="Proteomes" id="UP001595617">
    <property type="component" value="Unassembled WGS sequence"/>
</dbReference>
<dbReference type="EMBL" id="JBHRYR010000002">
    <property type="protein sequence ID" value="MFC3851688.1"/>
    <property type="molecule type" value="Genomic_DNA"/>
</dbReference>
<keyword evidence="1" id="KW-0472">Membrane</keyword>
<protein>
    <submittedName>
        <fullName evidence="2">PilN domain-containing protein</fullName>
    </submittedName>
</protein>
<evidence type="ECO:0000313" key="3">
    <source>
        <dbReference type="Proteomes" id="UP001595617"/>
    </source>
</evidence>
<evidence type="ECO:0000313" key="2">
    <source>
        <dbReference type="EMBL" id="MFC3851688.1"/>
    </source>
</evidence>
<gene>
    <name evidence="2" type="ORF">ACFOOG_02480</name>
</gene>
<keyword evidence="1" id="KW-1133">Transmembrane helix</keyword>
<dbReference type="RefSeq" id="WP_380692974.1">
    <property type="nucleotide sequence ID" value="NZ_JBHRYR010000002.1"/>
</dbReference>
<dbReference type="InterPro" id="IPR007813">
    <property type="entry name" value="PilN"/>
</dbReference>
<reference evidence="3" key="1">
    <citation type="journal article" date="2019" name="Int. J. Syst. Evol. Microbiol.">
        <title>The Global Catalogue of Microorganisms (GCM) 10K type strain sequencing project: providing services to taxonomists for standard genome sequencing and annotation.</title>
        <authorList>
            <consortium name="The Broad Institute Genomics Platform"/>
            <consortium name="The Broad Institute Genome Sequencing Center for Infectious Disease"/>
            <person name="Wu L."/>
            <person name="Ma J."/>
        </authorList>
    </citation>
    <scope>NUCLEOTIDE SEQUENCE [LARGE SCALE GENOMIC DNA]</scope>
    <source>
        <strain evidence="3">IBRC 10765</strain>
    </source>
</reference>
<proteinExistence type="predicted"/>
<feature type="transmembrane region" description="Helical" evidence="1">
    <location>
        <begin position="21"/>
        <end position="43"/>
    </location>
</feature>
<dbReference type="InterPro" id="IPR052534">
    <property type="entry name" value="Extracell_DNA_Util/SecSys_Comp"/>
</dbReference>
<evidence type="ECO:0000256" key="1">
    <source>
        <dbReference type="SAM" id="Phobius"/>
    </source>
</evidence>
<keyword evidence="1" id="KW-0812">Transmembrane</keyword>
<dbReference type="PANTHER" id="PTHR40278:SF2">
    <property type="entry name" value="TYPE IV PILUS INNER MEMBRANE COMPONENT PILN"/>
    <property type="match status" value="1"/>
</dbReference>
<accession>A0ABV7ZSZ4</accession>
<comment type="caution">
    <text evidence="2">The sequence shown here is derived from an EMBL/GenBank/DDBJ whole genome shotgun (WGS) entry which is preliminary data.</text>
</comment>
<sequence length="184" mass="21056">MITLNLLPWREQLRKQRKAQFVRVMFGVAVLSGLIILAGQQYLATETQTQIARNQYIQGELRVLDQRISEINTLRTERADLVERMQVIQQLQGDRPIIVYVFDELARITPQAVYFNSFNNTGRQIQMAGIAESTTAISQLMRNMENSTWFTNPVLGSVVSETTAGVTRHRFQLRVTQVTPSVEE</sequence>
<keyword evidence="3" id="KW-1185">Reference proteome</keyword>
<organism evidence="2 3">
    <name type="scientific">Saccharospirillum mangrovi</name>
    <dbReference type="NCBI Taxonomy" id="2161747"/>
    <lineage>
        <taxon>Bacteria</taxon>
        <taxon>Pseudomonadati</taxon>
        <taxon>Pseudomonadota</taxon>
        <taxon>Gammaproteobacteria</taxon>
        <taxon>Oceanospirillales</taxon>
        <taxon>Saccharospirillaceae</taxon>
        <taxon>Saccharospirillum</taxon>
    </lineage>
</organism>